<keyword evidence="6" id="KW-0249">Electron transport</keyword>
<evidence type="ECO:0000313" key="10">
    <source>
        <dbReference type="Proteomes" id="UP000736335"/>
    </source>
</evidence>
<reference evidence="9" key="2">
    <citation type="submission" date="2020-11" db="EMBL/GenBank/DDBJ databases">
        <authorList>
            <consortium name="DOE Joint Genome Institute"/>
            <person name="Kuo A."/>
            <person name="Miyauchi S."/>
            <person name="Kiss E."/>
            <person name="Drula E."/>
            <person name="Kohler A."/>
            <person name="Sanchez-Garcia M."/>
            <person name="Andreopoulos B."/>
            <person name="Barry K.W."/>
            <person name="Bonito G."/>
            <person name="Buee M."/>
            <person name="Carver A."/>
            <person name="Chen C."/>
            <person name="Cichocki N."/>
            <person name="Clum A."/>
            <person name="Culley D."/>
            <person name="Crous P.W."/>
            <person name="Fauchery L."/>
            <person name="Girlanda M."/>
            <person name="Hayes R."/>
            <person name="Keri Z."/>
            <person name="Labutti K."/>
            <person name="Lipzen A."/>
            <person name="Lombard V."/>
            <person name="Magnuson J."/>
            <person name="Maillard F."/>
            <person name="Morin E."/>
            <person name="Murat C."/>
            <person name="Nolan M."/>
            <person name="Ohm R."/>
            <person name="Pangilinan J."/>
            <person name="Pereira M."/>
            <person name="Perotto S."/>
            <person name="Peter M."/>
            <person name="Riley R."/>
            <person name="Sitrit Y."/>
            <person name="Stielow B."/>
            <person name="Szollosi G."/>
            <person name="Zifcakova L."/>
            <person name="Stursova M."/>
            <person name="Spatafora J.W."/>
            <person name="Tedersoo L."/>
            <person name="Vaario L.-M."/>
            <person name="Yamada A."/>
            <person name="Yan M."/>
            <person name="Wang P."/>
            <person name="Xu J."/>
            <person name="Bruns T."/>
            <person name="Baldrian P."/>
            <person name="Vilgalys R."/>
            <person name="Henrissat B."/>
            <person name="Grigoriev I.V."/>
            <person name="Hibbett D."/>
            <person name="Nagy L.G."/>
            <person name="Martin F.M."/>
        </authorList>
    </citation>
    <scope>NUCLEOTIDE SEQUENCE</scope>
    <source>
        <strain evidence="9">UH-Tt-Lm1</strain>
    </source>
</reference>
<keyword evidence="10" id="KW-1185">Reference proteome</keyword>
<evidence type="ECO:0000256" key="8">
    <source>
        <dbReference type="ARBA" id="ARBA00023136"/>
    </source>
</evidence>
<keyword evidence="3" id="KW-0813">Transport</keyword>
<name>A0A9P6L7N6_9AGAM</name>
<evidence type="ECO:0000256" key="6">
    <source>
        <dbReference type="ARBA" id="ARBA00022982"/>
    </source>
</evidence>
<keyword evidence="8" id="KW-0472">Membrane</keyword>
<evidence type="ECO:0000256" key="3">
    <source>
        <dbReference type="ARBA" id="ARBA00022448"/>
    </source>
</evidence>
<organism evidence="9 10">
    <name type="scientific">Thelephora terrestris</name>
    <dbReference type="NCBI Taxonomy" id="56493"/>
    <lineage>
        <taxon>Eukaryota</taxon>
        <taxon>Fungi</taxon>
        <taxon>Dikarya</taxon>
        <taxon>Basidiomycota</taxon>
        <taxon>Agaricomycotina</taxon>
        <taxon>Agaricomycetes</taxon>
        <taxon>Thelephorales</taxon>
        <taxon>Thelephoraceae</taxon>
        <taxon>Thelephora</taxon>
    </lineage>
</organism>
<evidence type="ECO:0000256" key="2">
    <source>
        <dbReference type="ARBA" id="ARBA00010261"/>
    </source>
</evidence>
<accession>A0A9P6L7N6</accession>
<evidence type="ECO:0000313" key="9">
    <source>
        <dbReference type="EMBL" id="KAF9785798.1"/>
    </source>
</evidence>
<evidence type="ECO:0000256" key="1">
    <source>
        <dbReference type="ARBA" id="ARBA00004443"/>
    </source>
</evidence>
<keyword evidence="4" id="KW-0679">Respiratory chain</keyword>
<dbReference type="EMBL" id="WIUZ02000006">
    <property type="protein sequence ID" value="KAF9785798.1"/>
    <property type="molecule type" value="Genomic_DNA"/>
</dbReference>
<comment type="caution">
    <text evidence="9">The sequence shown here is derived from an EMBL/GenBank/DDBJ whole genome shotgun (WGS) entry which is preliminary data.</text>
</comment>
<evidence type="ECO:0000256" key="7">
    <source>
        <dbReference type="ARBA" id="ARBA00023128"/>
    </source>
</evidence>
<evidence type="ECO:0000256" key="5">
    <source>
        <dbReference type="ARBA" id="ARBA00022792"/>
    </source>
</evidence>
<dbReference type="InterPro" id="IPR006806">
    <property type="entry name" value="NDUFA5"/>
</dbReference>
<comment type="similarity">
    <text evidence="2">Belongs to the complex I NDUFA5 subunit family.</text>
</comment>
<dbReference type="GO" id="GO:0022904">
    <property type="term" value="P:respiratory electron transport chain"/>
    <property type="evidence" value="ECO:0007669"/>
    <property type="project" value="InterPro"/>
</dbReference>
<dbReference type="OrthoDB" id="286811at2759"/>
<reference evidence="9" key="1">
    <citation type="journal article" date="2020" name="Nat. Commun.">
        <title>Large-scale genome sequencing of mycorrhizal fungi provides insights into the early evolution of symbiotic traits.</title>
        <authorList>
            <person name="Miyauchi S."/>
            <person name="Kiss E."/>
            <person name="Kuo A."/>
            <person name="Drula E."/>
            <person name="Kohler A."/>
            <person name="Sanchez-Garcia M."/>
            <person name="Morin E."/>
            <person name="Andreopoulos B."/>
            <person name="Barry K.W."/>
            <person name="Bonito G."/>
            <person name="Buee M."/>
            <person name="Carver A."/>
            <person name="Chen C."/>
            <person name="Cichocki N."/>
            <person name="Clum A."/>
            <person name="Culley D."/>
            <person name="Crous P.W."/>
            <person name="Fauchery L."/>
            <person name="Girlanda M."/>
            <person name="Hayes R.D."/>
            <person name="Keri Z."/>
            <person name="LaButti K."/>
            <person name="Lipzen A."/>
            <person name="Lombard V."/>
            <person name="Magnuson J."/>
            <person name="Maillard F."/>
            <person name="Murat C."/>
            <person name="Nolan M."/>
            <person name="Ohm R.A."/>
            <person name="Pangilinan J."/>
            <person name="Pereira M.F."/>
            <person name="Perotto S."/>
            <person name="Peter M."/>
            <person name="Pfister S."/>
            <person name="Riley R."/>
            <person name="Sitrit Y."/>
            <person name="Stielow J.B."/>
            <person name="Szollosi G."/>
            <person name="Zifcakova L."/>
            <person name="Stursova M."/>
            <person name="Spatafora J.W."/>
            <person name="Tedersoo L."/>
            <person name="Vaario L.M."/>
            <person name="Yamada A."/>
            <person name="Yan M."/>
            <person name="Wang P."/>
            <person name="Xu J."/>
            <person name="Bruns T."/>
            <person name="Baldrian P."/>
            <person name="Vilgalys R."/>
            <person name="Dunand C."/>
            <person name="Henrissat B."/>
            <person name="Grigoriev I.V."/>
            <person name="Hibbett D."/>
            <person name="Nagy L.G."/>
            <person name="Martin F.M."/>
        </authorList>
    </citation>
    <scope>NUCLEOTIDE SEQUENCE</scope>
    <source>
        <strain evidence="9">UH-Tt-Lm1</strain>
    </source>
</reference>
<keyword evidence="7" id="KW-0496">Mitochondrion</keyword>
<sequence length="132" mass="14531">MFRLTRPLFQAIRTSTGLTGLAVHPNPLPELTKAYESTLNLLSTIPETSVYRQGVEALTKNKLKIVQEANGDIVAAERKLDEGLIEQALDAAKDELGLVSKMIEWKAWESLEEEPAPGQWEYFGKTASGTSA</sequence>
<dbReference type="Proteomes" id="UP000736335">
    <property type="component" value="Unassembled WGS sequence"/>
</dbReference>
<comment type="subcellular location">
    <subcellularLocation>
        <location evidence="1">Mitochondrion inner membrane</location>
        <topology evidence="1">Peripheral membrane protein</topology>
        <orientation evidence="1">Matrix side</orientation>
    </subcellularLocation>
</comment>
<keyword evidence="5" id="KW-0999">Mitochondrion inner membrane</keyword>
<dbReference type="PANTHER" id="PTHR12653:SF0">
    <property type="entry name" value="NADH DEHYDROGENASE [UBIQUINONE] 1 ALPHA SUBCOMPLEX SUBUNIT 5"/>
    <property type="match status" value="1"/>
</dbReference>
<dbReference type="GO" id="GO:0005743">
    <property type="term" value="C:mitochondrial inner membrane"/>
    <property type="evidence" value="ECO:0007669"/>
    <property type="project" value="UniProtKB-SubCell"/>
</dbReference>
<dbReference type="AlphaFoldDB" id="A0A9P6L7N6"/>
<dbReference type="Pfam" id="PF04716">
    <property type="entry name" value="ETC_C1_NDUFA5"/>
    <property type="match status" value="1"/>
</dbReference>
<gene>
    <name evidence="9" type="ORF">BJ322DRAFT_1107690</name>
</gene>
<evidence type="ECO:0000256" key="4">
    <source>
        <dbReference type="ARBA" id="ARBA00022660"/>
    </source>
</evidence>
<protein>
    <submittedName>
        <fullName evidence="9">Ndufa5, NADH-ubiquinone oxidoreductase subunit</fullName>
    </submittedName>
</protein>
<dbReference type="PANTHER" id="PTHR12653">
    <property type="entry name" value="NADH-UBIQUINONE OXIDOREDUCTASE 13 KD-B SUBUNIT"/>
    <property type="match status" value="1"/>
</dbReference>
<proteinExistence type="inferred from homology"/>